<dbReference type="CDD" id="cd06346">
    <property type="entry name" value="PBP1_ABC_ligand_binding-like"/>
    <property type="match status" value="1"/>
</dbReference>
<proteinExistence type="predicted"/>
<dbReference type="InterPro" id="IPR051010">
    <property type="entry name" value="BCAA_transport"/>
</dbReference>
<dbReference type="GO" id="GO:0016020">
    <property type="term" value="C:membrane"/>
    <property type="evidence" value="ECO:0007669"/>
    <property type="project" value="UniProtKB-SubCell"/>
</dbReference>
<evidence type="ECO:0000256" key="5">
    <source>
        <dbReference type="ARBA" id="ARBA00023136"/>
    </source>
</evidence>
<dbReference type="PANTHER" id="PTHR30483:SF6">
    <property type="entry name" value="PERIPLASMIC BINDING PROTEIN OF ABC TRANSPORTER FOR NATURAL AMINO ACIDS"/>
    <property type="match status" value="1"/>
</dbReference>
<evidence type="ECO:0000256" key="7">
    <source>
        <dbReference type="ARBA" id="ARBA00023180"/>
    </source>
</evidence>
<dbReference type="InterPro" id="IPR028081">
    <property type="entry name" value="Leu-bd"/>
</dbReference>
<comment type="subcellular location">
    <subcellularLocation>
        <location evidence="1">Membrane</location>
        <topology evidence="1">Multi-pass membrane protein</topology>
    </subcellularLocation>
</comment>
<keyword evidence="5" id="KW-0472">Membrane</keyword>
<keyword evidence="3" id="KW-0732">Signal</keyword>
<reference evidence="10" key="1">
    <citation type="journal article" date="2019" name="bioRxiv">
        <title>Genome diversification in globally distributed novel marine Proteobacteria is linked to environmental adaptation.</title>
        <authorList>
            <person name="Zhou Z."/>
            <person name="Tran P.Q."/>
            <person name="Kieft K."/>
            <person name="Anantharaman K."/>
        </authorList>
    </citation>
    <scope>NUCLEOTIDE SEQUENCE [LARGE SCALE GENOMIC DNA]</scope>
</reference>
<sequence length="892" mass="89550">MLMRTSKIVTIAVTFALLASALMPIFGIGPVADAAADDPVEVKIGMLNPISGPIAVYAPAFTDAADLAINHLNDGQTDYHFSLVEGDSGCDGTTAASAAQTLVDSDVVGIAGAACSGATLGAQPVATEAGVPMLSYASTSPAVTMADDGDFLFRVVPSDAQQGVAMATMAGAHGWQNPGLIYMSNDYGAGLAGVVKMAYAAAGVTEMCVDIAYDDDTTDFSTQVGQLAAAGCDSLITVTYANDGAALLEEMALQGIEGPTSPVCSADCPFPVMGADGIADMGFLAAFSDPSAAGGVIATKPSSGTDSTVKTAFEAAWAEYYVDDDGNPGNASAAIYTHETYDAVTMIGQAAMNAECASQTCGPAVRDALRALGDGYTGASGTHSFDSVGDVAGSGYDVCQFVPIIVDGAPSLTLACTGHFGNSLTFPGAAHIKIGMLNPMTGPIAVYAPGFTIASQVAIGYMNTIAPLTFQFELVMADSGCDGTTAATAAQTLIDAGVVGIAGAACSGATLGAIEVAKVAGVPMVSYASTSPAITNHDDDGYLFRVVPSDAQQGAALADAYTASGYDNPALLSMTNDYGAGFAAAFKENYDGDLCAEAAYDDDTTDFTATVESVASGGCDSVVMVTYATDGAYIAEEMATQGLAIPIFGGDGIADVSFANAFTDASLVSGITVTKPASGPSSSLGAMFDMFYGAAAAAAGYDGGIYTREVFDAVAIIGLAEATALRTPIATDGAKDMLGTLVAAQGAPQDGASGSHAFDDNGDVAGSGFDVCTFGADAAGNTTLDCHSSWGLFEGLTDGGIVKKPAVPGCMDSTANNYNADATEADGSCTFDTTEPEDVPGCMDSAADNFNADATSDDGSCEYTVDVDEVPGFGLLAAVAAIGVALILRRRL</sequence>
<keyword evidence="2" id="KW-0812">Transmembrane</keyword>
<dbReference type="InterPro" id="IPR000337">
    <property type="entry name" value="GPCR_3"/>
</dbReference>
<evidence type="ECO:0000313" key="9">
    <source>
        <dbReference type="EMBL" id="HIF37304.1"/>
    </source>
</evidence>
<dbReference type="InterPro" id="IPR028082">
    <property type="entry name" value="Peripla_BP_I"/>
</dbReference>
<dbReference type="AlphaFoldDB" id="A0A7J4GU44"/>
<dbReference type="Gene3D" id="3.40.50.2300">
    <property type="match status" value="4"/>
</dbReference>
<evidence type="ECO:0000313" key="10">
    <source>
        <dbReference type="Proteomes" id="UP000585802"/>
    </source>
</evidence>
<dbReference type="PRINTS" id="PR00248">
    <property type="entry name" value="GPCRMGR"/>
</dbReference>
<feature type="domain" description="Leucine-binding protein" evidence="8">
    <location>
        <begin position="41"/>
        <end position="387"/>
    </location>
</feature>
<keyword evidence="6" id="KW-0675">Receptor</keyword>
<evidence type="ECO:0000256" key="3">
    <source>
        <dbReference type="ARBA" id="ARBA00022729"/>
    </source>
</evidence>
<evidence type="ECO:0000256" key="4">
    <source>
        <dbReference type="ARBA" id="ARBA00022989"/>
    </source>
</evidence>
<dbReference type="Pfam" id="PF13458">
    <property type="entry name" value="Peripla_BP_6"/>
    <property type="match status" value="2"/>
</dbReference>
<name>A0A7J4GU44_9ARCH</name>
<evidence type="ECO:0000256" key="6">
    <source>
        <dbReference type="ARBA" id="ARBA00023170"/>
    </source>
</evidence>
<evidence type="ECO:0000259" key="8">
    <source>
        <dbReference type="Pfam" id="PF13458"/>
    </source>
</evidence>
<feature type="domain" description="Leucine-binding protein" evidence="8">
    <location>
        <begin position="432"/>
        <end position="649"/>
    </location>
</feature>
<evidence type="ECO:0000256" key="2">
    <source>
        <dbReference type="ARBA" id="ARBA00022692"/>
    </source>
</evidence>
<dbReference type="PANTHER" id="PTHR30483">
    <property type="entry name" value="LEUCINE-SPECIFIC-BINDING PROTEIN"/>
    <property type="match status" value="1"/>
</dbReference>
<accession>A0A7J4GU44</accession>
<protein>
    <recommendedName>
        <fullName evidence="8">Leucine-binding protein domain-containing protein</fullName>
    </recommendedName>
</protein>
<comment type="caution">
    <text evidence="9">The sequence shown here is derived from an EMBL/GenBank/DDBJ whole genome shotgun (WGS) entry which is preliminary data.</text>
</comment>
<organism evidence="9 10">
    <name type="scientific">Marine Group III euryarchaeote</name>
    <dbReference type="NCBI Taxonomy" id="2173149"/>
    <lineage>
        <taxon>Archaea</taxon>
        <taxon>Methanobacteriati</taxon>
        <taxon>Thermoplasmatota</taxon>
        <taxon>Thermoplasmata</taxon>
        <taxon>Candidatus Thermoprofundales</taxon>
    </lineage>
</organism>
<evidence type="ECO:0000256" key="1">
    <source>
        <dbReference type="ARBA" id="ARBA00004141"/>
    </source>
</evidence>
<gene>
    <name evidence="9" type="ORF">EYQ70_02700</name>
</gene>
<dbReference type="GO" id="GO:0004930">
    <property type="term" value="F:G protein-coupled receptor activity"/>
    <property type="evidence" value="ECO:0007669"/>
    <property type="project" value="InterPro"/>
</dbReference>
<dbReference type="SUPFAM" id="SSF53822">
    <property type="entry name" value="Periplasmic binding protein-like I"/>
    <property type="match status" value="2"/>
</dbReference>
<keyword evidence="7" id="KW-0325">Glycoprotein</keyword>
<keyword evidence="4" id="KW-1133">Transmembrane helix</keyword>
<dbReference type="Proteomes" id="UP000585802">
    <property type="component" value="Unassembled WGS sequence"/>
</dbReference>
<dbReference type="EMBL" id="DUCX01000040">
    <property type="protein sequence ID" value="HIF37304.1"/>
    <property type="molecule type" value="Genomic_DNA"/>
</dbReference>